<keyword evidence="11" id="KW-0443">Lipid metabolism</keyword>
<dbReference type="GO" id="GO:0009029">
    <property type="term" value="F:lipid-A 4'-kinase activity"/>
    <property type="evidence" value="ECO:0007669"/>
    <property type="project" value="UniProtKB-EC"/>
</dbReference>
<evidence type="ECO:0000256" key="2">
    <source>
        <dbReference type="ARBA" id="ARBA00004870"/>
    </source>
</evidence>
<organism evidence="13 14">
    <name type="scientific">Thauera phenylacetica B4P</name>
    <dbReference type="NCBI Taxonomy" id="1234382"/>
    <lineage>
        <taxon>Bacteria</taxon>
        <taxon>Pseudomonadati</taxon>
        <taxon>Pseudomonadota</taxon>
        <taxon>Betaproteobacteria</taxon>
        <taxon>Rhodocyclales</taxon>
        <taxon>Zoogloeaceae</taxon>
        <taxon>Thauera</taxon>
    </lineage>
</organism>
<sequence length="96" mass="9977">MATQAPAFWQRRGALAHALRPLSLLFGVLARRRRARARPQRLPVAVIVVGNIAVGGSGKTPVVDWLAGMLRAAGHRPGIVSRGHGGTASAQGGLAL</sequence>
<dbReference type="GO" id="GO:0005524">
    <property type="term" value="F:ATP binding"/>
    <property type="evidence" value="ECO:0007669"/>
    <property type="project" value="UniProtKB-KW"/>
</dbReference>
<name>N6YJJ6_9RHOO</name>
<evidence type="ECO:0000313" key="14">
    <source>
        <dbReference type="Proteomes" id="UP000013047"/>
    </source>
</evidence>
<keyword evidence="5" id="KW-0444">Lipid biosynthesis</keyword>
<dbReference type="InterPro" id="IPR003758">
    <property type="entry name" value="LpxK"/>
</dbReference>
<dbReference type="EMBL" id="AMXF01000370">
    <property type="protein sequence ID" value="ENO91660.1"/>
    <property type="molecule type" value="Genomic_DNA"/>
</dbReference>
<keyword evidence="7 13" id="KW-0808">Transferase</keyword>
<dbReference type="Proteomes" id="UP000013047">
    <property type="component" value="Unassembled WGS sequence"/>
</dbReference>
<evidence type="ECO:0000313" key="13">
    <source>
        <dbReference type="EMBL" id="ENO91660.1"/>
    </source>
</evidence>
<evidence type="ECO:0000256" key="10">
    <source>
        <dbReference type="ARBA" id="ARBA00022840"/>
    </source>
</evidence>
<gene>
    <name evidence="13" type="primary">lpxK</name>
    <name evidence="13" type="ORF">C667_22419</name>
</gene>
<dbReference type="InterPro" id="IPR027417">
    <property type="entry name" value="P-loop_NTPase"/>
</dbReference>
<keyword evidence="14" id="KW-1185">Reference proteome</keyword>
<protein>
    <recommendedName>
        <fullName evidence="4">Tetraacyldisaccharide 4'-kinase</fullName>
        <ecNumber evidence="3">2.7.1.130</ecNumber>
    </recommendedName>
    <alternativeName>
        <fullName evidence="12">Lipid A 4'-kinase</fullName>
    </alternativeName>
</protein>
<dbReference type="SUPFAM" id="SSF52540">
    <property type="entry name" value="P-loop containing nucleoside triphosphate hydrolases"/>
    <property type="match status" value="1"/>
</dbReference>
<dbReference type="Pfam" id="PF02606">
    <property type="entry name" value="LpxK"/>
    <property type="match status" value="1"/>
</dbReference>
<dbReference type="EC" id="2.7.1.130" evidence="3"/>
<reference evidence="13 14" key="1">
    <citation type="submission" date="2012-09" db="EMBL/GenBank/DDBJ databases">
        <title>Draft Genome Sequences of 6 Strains from Genus Thauera.</title>
        <authorList>
            <person name="Liu B."/>
            <person name="Shapleigh J.P."/>
            <person name="Frostegard A.H."/>
        </authorList>
    </citation>
    <scope>NUCLEOTIDE SEQUENCE [LARGE SCALE GENOMIC DNA]</scope>
    <source>
        <strain evidence="13 14">B4P</strain>
    </source>
</reference>
<evidence type="ECO:0000256" key="12">
    <source>
        <dbReference type="ARBA" id="ARBA00029757"/>
    </source>
</evidence>
<evidence type="ECO:0000256" key="3">
    <source>
        <dbReference type="ARBA" id="ARBA00012071"/>
    </source>
</evidence>
<evidence type="ECO:0000256" key="5">
    <source>
        <dbReference type="ARBA" id="ARBA00022516"/>
    </source>
</evidence>
<dbReference type="GO" id="GO:0009244">
    <property type="term" value="P:lipopolysaccharide core region biosynthetic process"/>
    <property type="evidence" value="ECO:0007669"/>
    <property type="project" value="TreeGrafter"/>
</dbReference>
<dbReference type="PANTHER" id="PTHR42724">
    <property type="entry name" value="TETRAACYLDISACCHARIDE 4'-KINASE"/>
    <property type="match status" value="1"/>
</dbReference>
<dbReference type="RefSeq" id="WP_004385429.1">
    <property type="nucleotide sequence ID" value="NZ_AMXF01000370.1"/>
</dbReference>
<proteinExistence type="predicted"/>
<dbReference type="UniPathway" id="UPA00359">
    <property type="reaction ID" value="UER00482"/>
</dbReference>
<evidence type="ECO:0000256" key="7">
    <source>
        <dbReference type="ARBA" id="ARBA00022679"/>
    </source>
</evidence>
<dbReference type="AlphaFoldDB" id="N6YJJ6"/>
<keyword evidence="9 13" id="KW-0418">Kinase</keyword>
<keyword evidence="8" id="KW-0547">Nucleotide-binding</keyword>
<evidence type="ECO:0000256" key="1">
    <source>
        <dbReference type="ARBA" id="ARBA00002274"/>
    </source>
</evidence>
<dbReference type="PANTHER" id="PTHR42724:SF1">
    <property type="entry name" value="TETRAACYLDISACCHARIDE 4'-KINASE, MITOCHONDRIAL-RELATED"/>
    <property type="match status" value="1"/>
</dbReference>
<keyword evidence="6" id="KW-0441">Lipid A biosynthesis</keyword>
<evidence type="ECO:0000256" key="6">
    <source>
        <dbReference type="ARBA" id="ARBA00022556"/>
    </source>
</evidence>
<keyword evidence="10" id="KW-0067">ATP-binding</keyword>
<dbReference type="GO" id="GO:0005886">
    <property type="term" value="C:plasma membrane"/>
    <property type="evidence" value="ECO:0007669"/>
    <property type="project" value="TreeGrafter"/>
</dbReference>
<comment type="function">
    <text evidence="1">Transfers the gamma-phosphate of ATP to the 4'-position of a tetraacyldisaccharide 1-phosphate intermediate (termed DS-1-P) to form tetraacyldisaccharide 1,4'-bis-phosphate (lipid IVA).</text>
</comment>
<comment type="pathway">
    <text evidence="2">Glycolipid biosynthesis; lipid IV(A) biosynthesis; lipid IV(A) from (3R)-3-hydroxytetradecanoyl-[acyl-carrier-protein] and UDP-N-acetyl-alpha-D-glucosamine: step 6/6.</text>
</comment>
<dbReference type="GO" id="GO:0009245">
    <property type="term" value="P:lipid A biosynthetic process"/>
    <property type="evidence" value="ECO:0007669"/>
    <property type="project" value="UniProtKB-KW"/>
</dbReference>
<evidence type="ECO:0000256" key="9">
    <source>
        <dbReference type="ARBA" id="ARBA00022777"/>
    </source>
</evidence>
<feature type="non-terminal residue" evidence="13">
    <location>
        <position position="96"/>
    </location>
</feature>
<evidence type="ECO:0000256" key="8">
    <source>
        <dbReference type="ARBA" id="ARBA00022741"/>
    </source>
</evidence>
<comment type="caution">
    <text evidence="13">The sequence shown here is derived from an EMBL/GenBank/DDBJ whole genome shotgun (WGS) entry which is preliminary data.</text>
</comment>
<evidence type="ECO:0000256" key="11">
    <source>
        <dbReference type="ARBA" id="ARBA00023098"/>
    </source>
</evidence>
<accession>N6YJJ6</accession>
<evidence type="ECO:0000256" key="4">
    <source>
        <dbReference type="ARBA" id="ARBA00016436"/>
    </source>
</evidence>